<dbReference type="SUPFAM" id="SSF88659">
    <property type="entry name" value="Sigma3 and sigma4 domains of RNA polymerase sigma factors"/>
    <property type="match status" value="1"/>
</dbReference>
<evidence type="ECO:0000256" key="4">
    <source>
        <dbReference type="ARBA" id="ARBA00023125"/>
    </source>
</evidence>
<dbReference type="PROSITE" id="PS01063">
    <property type="entry name" value="SIGMA70_ECF"/>
    <property type="match status" value="1"/>
</dbReference>
<reference evidence="10 11" key="1">
    <citation type="submission" date="2020-07" db="EMBL/GenBank/DDBJ databases">
        <title>Genomic Encyclopedia of Type Strains, Phase IV (KMG-V): Genome sequencing to study the core and pangenomes of soil and plant-associated prokaryotes.</title>
        <authorList>
            <person name="Whitman W."/>
        </authorList>
    </citation>
    <scope>NUCLEOTIDE SEQUENCE [LARGE SCALE GENOMIC DNA]</scope>
    <source>
        <strain evidence="10 11">M8UP22</strain>
    </source>
</reference>
<evidence type="ECO:0000256" key="2">
    <source>
        <dbReference type="ARBA" id="ARBA00023015"/>
    </source>
</evidence>
<dbReference type="Proteomes" id="UP000564385">
    <property type="component" value="Unassembled WGS sequence"/>
</dbReference>
<keyword evidence="3 6" id="KW-0731">Sigma factor</keyword>
<feature type="domain" description="RNA polymerase sigma-70 region 2" evidence="8">
    <location>
        <begin position="96"/>
        <end position="162"/>
    </location>
</feature>
<dbReference type="InterPro" id="IPR039425">
    <property type="entry name" value="RNA_pol_sigma-70-like"/>
</dbReference>
<dbReference type="InterPro" id="IPR000838">
    <property type="entry name" value="RNA_pol_sigma70_ECF_CS"/>
</dbReference>
<dbReference type="GO" id="GO:0016987">
    <property type="term" value="F:sigma factor activity"/>
    <property type="evidence" value="ECO:0007669"/>
    <property type="project" value="UniProtKB-KW"/>
</dbReference>
<dbReference type="NCBIfam" id="TIGR02937">
    <property type="entry name" value="sigma70-ECF"/>
    <property type="match status" value="1"/>
</dbReference>
<dbReference type="InterPro" id="IPR036388">
    <property type="entry name" value="WH-like_DNA-bd_sf"/>
</dbReference>
<accession>A0A852VGH1</accession>
<dbReference type="Gene3D" id="1.10.1740.10">
    <property type="match status" value="1"/>
</dbReference>
<name>A0A852VGH1_9BACT</name>
<keyword evidence="2 6" id="KW-0805">Transcription regulation</keyword>
<dbReference type="Pfam" id="PF04542">
    <property type="entry name" value="Sigma70_r2"/>
    <property type="match status" value="1"/>
</dbReference>
<dbReference type="InterPro" id="IPR013324">
    <property type="entry name" value="RNA_pol_sigma_r3/r4-like"/>
</dbReference>
<feature type="domain" description="RNA polymerase sigma factor 70 region 4 type 2" evidence="9">
    <location>
        <begin position="204"/>
        <end position="255"/>
    </location>
</feature>
<sequence>MSAPSPNFRRQDPQDPQGPLDQDGSEEIATKFEQQPQPHVEDGVDKDMATLAINPRLFENLPVAETHRATGDFGQMDDAAIMLELRAGNMAGFDFLIQKYRKPIIHFMYRMVHNQAVAEELAQEVFLRVYRSRETYRAEARFSTWLYRIATNLGVNHARDTRHERTASTIYLDEPDSETGTTPDVADSTPDVEANLLRQERLNAIREHVMALPERQRMAVLMHKYEGMDYKQIGDVLKLSESATKSLLFRAYQTLREKLKAFV</sequence>
<comment type="similarity">
    <text evidence="1 6">Belongs to the sigma-70 factor family. ECF subfamily.</text>
</comment>
<comment type="caution">
    <text evidence="10">The sequence shown here is derived from an EMBL/GenBank/DDBJ whole genome shotgun (WGS) entry which is preliminary data.</text>
</comment>
<dbReference type="InterPro" id="IPR013325">
    <property type="entry name" value="RNA_pol_sigma_r2"/>
</dbReference>
<evidence type="ECO:0000313" key="10">
    <source>
        <dbReference type="EMBL" id="NYF90129.1"/>
    </source>
</evidence>
<dbReference type="InterPro" id="IPR014284">
    <property type="entry name" value="RNA_pol_sigma-70_dom"/>
</dbReference>
<keyword evidence="5 6" id="KW-0804">Transcription</keyword>
<proteinExistence type="inferred from homology"/>
<evidence type="ECO:0000256" key="7">
    <source>
        <dbReference type="SAM" id="MobiDB-lite"/>
    </source>
</evidence>
<dbReference type="GO" id="GO:0003677">
    <property type="term" value="F:DNA binding"/>
    <property type="evidence" value="ECO:0007669"/>
    <property type="project" value="UniProtKB-KW"/>
</dbReference>
<feature type="region of interest" description="Disordered" evidence="7">
    <location>
        <begin position="1"/>
        <end position="42"/>
    </location>
</feature>
<evidence type="ECO:0000259" key="8">
    <source>
        <dbReference type="Pfam" id="PF04542"/>
    </source>
</evidence>
<dbReference type="SUPFAM" id="SSF88946">
    <property type="entry name" value="Sigma2 domain of RNA polymerase sigma factors"/>
    <property type="match status" value="1"/>
</dbReference>
<evidence type="ECO:0000313" key="11">
    <source>
        <dbReference type="Proteomes" id="UP000564385"/>
    </source>
</evidence>
<evidence type="ECO:0000256" key="5">
    <source>
        <dbReference type="ARBA" id="ARBA00023163"/>
    </source>
</evidence>
<dbReference type="AlphaFoldDB" id="A0A852VGH1"/>
<keyword evidence="4 6" id="KW-0238">DNA-binding</keyword>
<dbReference type="EMBL" id="JACCCU010000001">
    <property type="protein sequence ID" value="NYF90129.1"/>
    <property type="molecule type" value="Genomic_DNA"/>
</dbReference>
<dbReference type="PANTHER" id="PTHR43133">
    <property type="entry name" value="RNA POLYMERASE ECF-TYPE SIGMA FACTO"/>
    <property type="match status" value="1"/>
</dbReference>
<gene>
    <name evidence="10" type="ORF">HDF08_002196</name>
</gene>
<dbReference type="CDD" id="cd06171">
    <property type="entry name" value="Sigma70_r4"/>
    <property type="match status" value="1"/>
</dbReference>
<dbReference type="Gene3D" id="1.10.10.10">
    <property type="entry name" value="Winged helix-like DNA-binding domain superfamily/Winged helix DNA-binding domain"/>
    <property type="match status" value="1"/>
</dbReference>
<dbReference type="InterPro" id="IPR013249">
    <property type="entry name" value="RNA_pol_sigma70_r4_t2"/>
</dbReference>
<dbReference type="Pfam" id="PF08281">
    <property type="entry name" value="Sigma70_r4_2"/>
    <property type="match status" value="1"/>
</dbReference>
<organism evidence="10 11">
    <name type="scientific">Tunturiibacter lichenicola</name>
    <dbReference type="NCBI Taxonomy" id="2051959"/>
    <lineage>
        <taxon>Bacteria</taxon>
        <taxon>Pseudomonadati</taxon>
        <taxon>Acidobacteriota</taxon>
        <taxon>Terriglobia</taxon>
        <taxon>Terriglobales</taxon>
        <taxon>Acidobacteriaceae</taxon>
        <taxon>Tunturiibacter</taxon>
    </lineage>
</organism>
<dbReference type="InterPro" id="IPR007627">
    <property type="entry name" value="RNA_pol_sigma70_r2"/>
</dbReference>
<protein>
    <recommendedName>
        <fullName evidence="6">RNA polymerase sigma factor</fullName>
    </recommendedName>
</protein>
<evidence type="ECO:0000256" key="1">
    <source>
        <dbReference type="ARBA" id="ARBA00010641"/>
    </source>
</evidence>
<evidence type="ECO:0000256" key="3">
    <source>
        <dbReference type="ARBA" id="ARBA00023082"/>
    </source>
</evidence>
<dbReference type="GO" id="GO:0006352">
    <property type="term" value="P:DNA-templated transcription initiation"/>
    <property type="evidence" value="ECO:0007669"/>
    <property type="project" value="InterPro"/>
</dbReference>
<dbReference type="PANTHER" id="PTHR43133:SF8">
    <property type="entry name" value="RNA POLYMERASE SIGMA FACTOR HI_1459-RELATED"/>
    <property type="match status" value="1"/>
</dbReference>
<evidence type="ECO:0000256" key="6">
    <source>
        <dbReference type="RuleBase" id="RU000716"/>
    </source>
</evidence>
<evidence type="ECO:0000259" key="9">
    <source>
        <dbReference type="Pfam" id="PF08281"/>
    </source>
</evidence>